<keyword evidence="5" id="KW-0547">Nucleotide-binding</keyword>
<reference evidence="5" key="1">
    <citation type="submission" date="2022-10" db="EMBL/GenBank/DDBJ databases">
        <title>The complete genomes of actinobacterial strains from the NBC collection.</title>
        <authorList>
            <person name="Joergensen T.S."/>
            <person name="Alvarez Arevalo M."/>
            <person name="Sterndorff E.B."/>
            <person name="Faurdal D."/>
            <person name="Vuksanovic O."/>
            <person name="Mourched A.-S."/>
            <person name="Charusanti P."/>
            <person name="Shaw S."/>
            <person name="Blin K."/>
            <person name="Weber T."/>
        </authorList>
    </citation>
    <scope>NUCLEOTIDE SEQUENCE</scope>
    <source>
        <strain evidence="5">NBC_00303</strain>
    </source>
</reference>
<dbReference type="Gene3D" id="3.30.565.10">
    <property type="entry name" value="Histidine kinase-like ATPase, C-terminal domain"/>
    <property type="match status" value="1"/>
</dbReference>
<dbReference type="Proteomes" id="UP001432312">
    <property type="component" value="Chromosome"/>
</dbReference>
<dbReference type="PANTHER" id="PTHR35526:SF3">
    <property type="entry name" value="ANTI-SIGMA-F FACTOR RSBW"/>
    <property type="match status" value="1"/>
</dbReference>
<protein>
    <submittedName>
        <fullName evidence="5">ATP-binding protein</fullName>
    </submittedName>
</protein>
<feature type="domain" description="Histidine kinase/HSP90-like ATPase" evidence="3">
    <location>
        <begin position="33"/>
        <end position="112"/>
    </location>
</feature>
<evidence type="ECO:0000313" key="5">
    <source>
        <dbReference type="EMBL" id="WUN83951.1"/>
    </source>
</evidence>
<evidence type="ECO:0000259" key="3">
    <source>
        <dbReference type="Pfam" id="PF13581"/>
    </source>
</evidence>
<evidence type="ECO:0000313" key="4">
    <source>
        <dbReference type="EMBL" id="WUN77082.1"/>
    </source>
</evidence>
<dbReference type="PANTHER" id="PTHR35526">
    <property type="entry name" value="ANTI-SIGMA-F FACTOR RSBW-RELATED"/>
    <property type="match status" value="1"/>
</dbReference>
<gene>
    <name evidence="4" type="ORF">OHA91_00345</name>
    <name evidence="5" type="ORF">OHA91_38910</name>
</gene>
<dbReference type="RefSeq" id="WP_328738243.1">
    <property type="nucleotide sequence ID" value="NZ_CP108036.1"/>
</dbReference>
<name>A0ABZ1QMP6_9ACTN</name>
<organism evidence="5 6">
    <name type="scientific">Streptomyces erythrochromogenes</name>
    <dbReference type="NCBI Taxonomy" id="285574"/>
    <lineage>
        <taxon>Bacteria</taxon>
        <taxon>Bacillati</taxon>
        <taxon>Actinomycetota</taxon>
        <taxon>Actinomycetes</taxon>
        <taxon>Kitasatosporales</taxon>
        <taxon>Streptomycetaceae</taxon>
        <taxon>Streptomyces</taxon>
    </lineage>
</organism>
<keyword evidence="1" id="KW-0418">Kinase</keyword>
<dbReference type="InterPro" id="IPR036890">
    <property type="entry name" value="HATPase_C_sf"/>
</dbReference>
<dbReference type="InterPro" id="IPR050267">
    <property type="entry name" value="Anti-sigma-factor_SerPK"/>
</dbReference>
<feature type="region of interest" description="Disordered" evidence="2">
    <location>
        <begin position="1"/>
        <end position="26"/>
    </location>
</feature>
<dbReference type="CDD" id="cd16936">
    <property type="entry name" value="HATPase_RsbW-like"/>
    <property type="match status" value="1"/>
</dbReference>
<dbReference type="InterPro" id="IPR003594">
    <property type="entry name" value="HATPase_dom"/>
</dbReference>
<dbReference type="GO" id="GO:0005524">
    <property type="term" value="F:ATP binding"/>
    <property type="evidence" value="ECO:0007669"/>
    <property type="project" value="UniProtKB-KW"/>
</dbReference>
<dbReference type="SUPFAM" id="SSF55874">
    <property type="entry name" value="ATPase domain of HSP90 chaperone/DNA topoisomerase II/histidine kinase"/>
    <property type="match status" value="1"/>
</dbReference>
<evidence type="ECO:0000313" key="6">
    <source>
        <dbReference type="Proteomes" id="UP001432312"/>
    </source>
</evidence>
<keyword evidence="5" id="KW-0067">ATP-binding</keyword>
<accession>A0ABZ1QMP6</accession>
<dbReference type="EMBL" id="CP108036">
    <property type="protein sequence ID" value="WUN77082.1"/>
    <property type="molecule type" value="Genomic_DNA"/>
</dbReference>
<dbReference type="EMBL" id="CP108036">
    <property type="protein sequence ID" value="WUN83951.1"/>
    <property type="molecule type" value="Genomic_DNA"/>
</dbReference>
<evidence type="ECO:0000256" key="1">
    <source>
        <dbReference type="ARBA" id="ARBA00022527"/>
    </source>
</evidence>
<evidence type="ECO:0000256" key="2">
    <source>
        <dbReference type="SAM" id="MobiDB-lite"/>
    </source>
</evidence>
<keyword evidence="6" id="KW-1185">Reference proteome</keyword>
<proteinExistence type="predicted"/>
<keyword evidence="1" id="KW-0808">Transferase</keyword>
<dbReference type="GeneID" id="95502154"/>
<keyword evidence="1" id="KW-0723">Serine/threonine-protein kinase</keyword>
<dbReference type="Pfam" id="PF13581">
    <property type="entry name" value="HATPase_c_2"/>
    <property type="match status" value="1"/>
</dbReference>
<sequence>MDLAQRRLHHRRRTQRRPSHPRRLGLHHLGDSTALIASELATNAVRYTSTPFQLRLIRTEYSLTCEVIDDNSTSPQLRHADDTDEGGRGLFITSQLTENWGVRPARRGKAIWAEQAVHPA</sequence>